<proteinExistence type="predicted"/>
<reference evidence="2 3" key="1">
    <citation type="journal article" date="2010" name="Stand. Genomic Sci.">
        <title>Complete genome sequence of Acidaminococcus fermentans type strain (VR4).</title>
        <authorList>
            <person name="Chang Y.J."/>
            <person name="Pukall R."/>
            <person name="Saunders E."/>
            <person name="Lapidus A."/>
            <person name="Copeland A."/>
            <person name="Nolan M."/>
            <person name="Glavina Del Rio T."/>
            <person name="Lucas S."/>
            <person name="Chen F."/>
            <person name="Tice H."/>
            <person name="Cheng J.F."/>
            <person name="Han C."/>
            <person name="Detter J.C."/>
            <person name="Bruce D."/>
            <person name="Goodwin L."/>
            <person name="Pitluck S."/>
            <person name="Mikhailova N."/>
            <person name="Liolios K."/>
            <person name="Pati A."/>
            <person name="Ivanova N."/>
            <person name="Mavromatis K."/>
            <person name="Chen A."/>
            <person name="Palaniappan K."/>
            <person name="Land M."/>
            <person name="Hauser L."/>
            <person name="Jeffries C.D."/>
            <person name="Brettin T."/>
            <person name="Rohde M."/>
            <person name="Goker M."/>
            <person name="Bristow J."/>
            <person name="Eisen J.A."/>
            <person name="Markowitz V."/>
            <person name="Hugenholtz P."/>
            <person name="Kyrpides N.C."/>
            <person name="Klenk H.P."/>
        </authorList>
    </citation>
    <scope>NUCLEOTIDE SEQUENCE [LARGE SCALE GENOMIC DNA]</scope>
    <source>
        <strain evidence="3">ATCC 25085 / DSM 20731 / CCUG 9996 / CIP 106432 / VR4</strain>
    </source>
</reference>
<dbReference type="HOGENOM" id="CLU_075543_1_0_9"/>
<dbReference type="InterPro" id="IPR007074">
    <property type="entry name" value="LicD/FKTN/FKRP_NTP_transf"/>
</dbReference>
<dbReference type="EMBL" id="CP001859">
    <property type="protein sequence ID" value="ADB47133.1"/>
    <property type="molecule type" value="Genomic_DNA"/>
</dbReference>
<dbReference type="PANTHER" id="PTHR43404:SF2">
    <property type="entry name" value="LIPOPOLYSACCHARIDE CHOLINEPHOSPHOTRANSFERASE LICD"/>
    <property type="match status" value="1"/>
</dbReference>
<dbReference type="GO" id="GO:0009100">
    <property type="term" value="P:glycoprotein metabolic process"/>
    <property type="evidence" value="ECO:0007669"/>
    <property type="project" value="UniProtKB-ARBA"/>
</dbReference>
<sequence length="287" mass="33993">MKEITISEMKKISLDILKDVAKYCDDNNLHYYICGGTLLGAVRHKGFIPWDDDIDILMPRPDYLKFVKSYNGSNKRYIVKSIENSADYWRTFAKVFDLHTYLEEDCIRVPKKDNGVFIDIFPVDGLPKSRIRQAIFFKEQEFLNFLYHGSAWNYTKSFKYADSKDYLAKFKGKLRTLLKYIAITILNPLPTSSLIHLINKNAMRFDYNQANEVAAIVDCHYGGSRERMPRKLFEKQIPFEFEKTYFWGSAAWKLYLRNMYGDFMELPPLKNRVTHHDFKAYWRRGEK</sequence>
<dbReference type="Proteomes" id="UP000001902">
    <property type="component" value="Chromosome"/>
</dbReference>
<dbReference type="OrthoDB" id="9786100at2"/>
<dbReference type="AlphaFoldDB" id="D2RJ81"/>
<dbReference type="KEGG" id="afn:Acfer_0743"/>
<accession>D2RJ81</accession>
<protein>
    <submittedName>
        <fullName evidence="2">LicD family protein</fullName>
    </submittedName>
</protein>
<evidence type="ECO:0000259" key="1">
    <source>
        <dbReference type="Pfam" id="PF04991"/>
    </source>
</evidence>
<keyword evidence="3" id="KW-1185">Reference proteome</keyword>
<dbReference type="eggNOG" id="COG3475">
    <property type="taxonomic scope" value="Bacteria"/>
</dbReference>
<dbReference type="GeneID" id="78334502"/>
<gene>
    <name evidence="2" type="ordered locus">Acfer_0743</name>
</gene>
<organism evidence="2 3">
    <name type="scientific">Acidaminococcus fermentans (strain ATCC 25085 / DSM 20731 / CCUG 9996 / CIP 106432 / VR4)</name>
    <dbReference type="NCBI Taxonomy" id="591001"/>
    <lineage>
        <taxon>Bacteria</taxon>
        <taxon>Bacillati</taxon>
        <taxon>Bacillota</taxon>
        <taxon>Negativicutes</taxon>
        <taxon>Acidaminococcales</taxon>
        <taxon>Acidaminococcaceae</taxon>
        <taxon>Acidaminococcus</taxon>
    </lineage>
</organism>
<evidence type="ECO:0000313" key="2">
    <source>
        <dbReference type="EMBL" id="ADB47133.1"/>
    </source>
</evidence>
<evidence type="ECO:0000313" key="3">
    <source>
        <dbReference type="Proteomes" id="UP000001902"/>
    </source>
</evidence>
<dbReference type="PANTHER" id="PTHR43404">
    <property type="entry name" value="LIPOPOLYSACCHARIDE CHOLINEPHOSPHOTRANSFERASE LICD"/>
    <property type="match status" value="1"/>
</dbReference>
<dbReference type="InterPro" id="IPR052942">
    <property type="entry name" value="LPS_cholinephosphotransferase"/>
</dbReference>
<dbReference type="RefSeq" id="WP_012938122.1">
    <property type="nucleotide sequence ID" value="NC_013740.1"/>
</dbReference>
<dbReference type="STRING" id="591001.Acfer_0743"/>
<dbReference type="Pfam" id="PF04991">
    <property type="entry name" value="LicD"/>
    <property type="match status" value="1"/>
</dbReference>
<feature type="domain" description="LicD/FKTN/FKRP nucleotidyltransferase" evidence="1">
    <location>
        <begin position="24"/>
        <end position="261"/>
    </location>
</feature>
<name>D2RJ81_ACIFV</name>